<dbReference type="PANTHER" id="PTHR38465">
    <property type="entry name" value="HTH-TYPE TRANSCRIPTIONAL REGULATOR MJ1563-RELATED"/>
    <property type="match status" value="1"/>
</dbReference>
<dbReference type="Pfam" id="PF12802">
    <property type="entry name" value="MarR_2"/>
    <property type="match status" value="1"/>
</dbReference>
<sequence length="165" mass="19202">MSDGEVEAERHAFIEELAQFFEDSGLPRMEGRVLGWLVVCTPAHQSAEEIATALGASRGAISMAVRLLQRAEAVERVSFPGTRRHYYRLRPGMWRREIDRRVHEATAVRTMAEDGLNRLASAPDQDLQRLRDLYDMYAFLEREYLQIRDRWHDHETGHTPKEHEE</sequence>
<dbReference type="SUPFAM" id="SSF46785">
    <property type="entry name" value="Winged helix' DNA-binding domain"/>
    <property type="match status" value="1"/>
</dbReference>
<proteinExistence type="predicted"/>
<keyword evidence="6" id="KW-1185">Reference proteome</keyword>
<protein>
    <submittedName>
        <fullName evidence="5">MarR family transcriptional regulator</fullName>
    </submittedName>
</protein>
<name>A0ABP7GC54_9ACTN</name>
<dbReference type="RefSeq" id="WP_344975628.1">
    <property type="nucleotide sequence ID" value="NZ_BAABDD010000031.1"/>
</dbReference>
<dbReference type="Gene3D" id="1.10.10.10">
    <property type="entry name" value="Winged helix-like DNA-binding domain superfamily/Winged helix DNA-binding domain"/>
    <property type="match status" value="1"/>
</dbReference>
<dbReference type="InterPro" id="IPR036388">
    <property type="entry name" value="WH-like_DNA-bd_sf"/>
</dbReference>
<dbReference type="Gene3D" id="1.10.287.160">
    <property type="entry name" value="HR1 repeat"/>
    <property type="match status" value="1"/>
</dbReference>
<reference evidence="6" key="1">
    <citation type="journal article" date="2019" name="Int. J. Syst. Evol. Microbiol.">
        <title>The Global Catalogue of Microorganisms (GCM) 10K type strain sequencing project: providing services to taxonomists for standard genome sequencing and annotation.</title>
        <authorList>
            <consortium name="The Broad Institute Genomics Platform"/>
            <consortium name="The Broad Institute Genome Sequencing Center for Infectious Disease"/>
            <person name="Wu L."/>
            <person name="Ma J."/>
        </authorList>
    </citation>
    <scope>NUCLEOTIDE SEQUENCE [LARGE SCALE GENOMIC DNA]</scope>
    <source>
        <strain evidence="6">JCM 17137</strain>
    </source>
</reference>
<evidence type="ECO:0000256" key="3">
    <source>
        <dbReference type="ARBA" id="ARBA00023163"/>
    </source>
</evidence>
<evidence type="ECO:0000256" key="2">
    <source>
        <dbReference type="ARBA" id="ARBA00023125"/>
    </source>
</evidence>
<gene>
    <name evidence="5" type="ORF">GCM10022402_43400</name>
</gene>
<keyword evidence="1" id="KW-0805">Transcription regulation</keyword>
<dbReference type="InterPro" id="IPR036390">
    <property type="entry name" value="WH_DNA-bd_sf"/>
</dbReference>
<organism evidence="5 6">
    <name type="scientific">Salinactinospora qingdaonensis</name>
    <dbReference type="NCBI Taxonomy" id="702744"/>
    <lineage>
        <taxon>Bacteria</taxon>
        <taxon>Bacillati</taxon>
        <taxon>Actinomycetota</taxon>
        <taxon>Actinomycetes</taxon>
        <taxon>Streptosporangiales</taxon>
        <taxon>Nocardiopsidaceae</taxon>
        <taxon>Salinactinospora</taxon>
    </lineage>
</organism>
<dbReference type="InterPro" id="IPR052362">
    <property type="entry name" value="HTH-GbsR_regulator"/>
</dbReference>
<keyword evidence="3" id="KW-0804">Transcription</keyword>
<dbReference type="EMBL" id="BAABDD010000031">
    <property type="protein sequence ID" value="GAA3760869.1"/>
    <property type="molecule type" value="Genomic_DNA"/>
</dbReference>
<dbReference type="InterPro" id="IPR000835">
    <property type="entry name" value="HTH_MarR-typ"/>
</dbReference>
<dbReference type="Proteomes" id="UP001500908">
    <property type="component" value="Unassembled WGS sequence"/>
</dbReference>
<feature type="domain" description="HTH marR-type" evidence="4">
    <location>
        <begin position="24"/>
        <end position="84"/>
    </location>
</feature>
<keyword evidence="2" id="KW-0238">DNA-binding</keyword>
<dbReference type="PANTHER" id="PTHR38465:SF2">
    <property type="entry name" value="HTH-TYPE TRANSCRIPTIONAL REGULATOR MMPR5"/>
    <property type="match status" value="1"/>
</dbReference>
<accession>A0ABP7GC54</accession>
<evidence type="ECO:0000256" key="1">
    <source>
        <dbReference type="ARBA" id="ARBA00023015"/>
    </source>
</evidence>
<comment type="caution">
    <text evidence="5">The sequence shown here is derived from an EMBL/GenBank/DDBJ whole genome shotgun (WGS) entry which is preliminary data.</text>
</comment>
<evidence type="ECO:0000313" key="6">
    <source>
        <dbReference type="Proteomes" id="UP001500908"/>
    </source>
</evidence>
<evidence type="ECO:0000259" key="4">
    <source>
        <dbReference type="Pfam" id="PF12802"/>
    </source>
</evidence>
<evidence type="ECO:0000313" key="5">
    <source>
        <dbReference type="EMBL" id="GAA3760869.1"/>
    </source>
</evidence>